<keyword evidence="1" id="KW-1133">Transmembrane helix</keyword>
<dbReference type="AlphaFoldDB" id="C2KY96"/>
<proteinExistence type="predicted"/>
<keyword evidence="3" id="KW-1185">Reference proteome</keyword>
<keyword evidence="1" id="KW-0472">Membrane</keyword>
<reference evidence="2 3" key="1">
    <citation type="submission" date="2009-04" db="EMBL/GenBank/DDBJ databases">
        <authorList>
            <person name="Qin X."/>
            <person name="Bachman B."/>
            <person name="Battles P."/>
            <person name="Bell A."/>
            <person name="Bess C."/>
            <person name="Bickham C."/>
            <person name="Chaboub L."/>
            <person name="Chen D."/>
            <person name="Coyle M."/>
            <person name="Deiros D.R."/>
            <person name="Dinh H."/>
            <person name="Forbes L."/>
            <person name="Fowler G."/>
            <person name="Francisco L."/>
            <person name="Fu Q."/>
            <person name="Gubbala S."/>
            <person name="Hale W."/>
            <person name="Han Y."/>
            <person name="Hemphill L."/>
            <person name="Highlander S.K."/>
            <person name="Hirani K."/>
            <person name="Hogues M."/>
            <person name="Jackson L."/>
            <person name="Jakkamsetti A."/>
            <person name="Javaid M."/>
            <person name="Jiang H."/>
            <person name="Korchina V."/>
            <person name="Kovar C."/>
            <person name="Lara F."/>
            <person name="Lee S."/>
            <person name="Mata R."/>
            <person name="Mathew T."/>
            <person name="Moen C."/>
            <person name="Morales K."/>
            <person name="Munidasa M."/>
            <person name="Nazareth L."/>
            <person name="Ngo R."/>
            <person name="Nguyen L."/>
            <person name="Okwuonu G."/>
            <person name="Ongeri F."/>
            <person name="Patil S."/>
            <person name="Petrosino J."/>
            <person name="Pham C."/>
            <person name="Pham P."/>
            <person name="Pu L.-L."/>
            <person name="Puazo M."/>
            <person name="Raj R."/>
            <person name="Reid J."/>
            <person name="Rouhana J."/>
            <person name="Saada N."/>
            <person name="Shang Y."/>
            <person name="Simmons D."/>
            <person name="Thornton R."/>
            <person name="Warren J."/>
            <person name="Weissenberger G."/>
            <person name="Zhang J."/>
            <person name="Zhang L."/>
            <person name="Zhou C."/>
            <person name="Zhu D."/>
            <person name="Muzny D."/>
            <person name="Worley K."/>
            <person name="Gibbs R."/>
        </authorList>
    </citation>
    <scope>NUCLEOTIDE SEQUENCE [LARGE SCALE GENOMIC DNA]</scope>
    <source>
        <strain evidence="2 3">F0268</strain>
    </source>
</reference>
<dbReference type="STRING" id="585501.HMPREF6123_1465"/>
<sequence length="210" mass="23398">MLANDEKKKIESYIDKLINNIYLDIKKSEKNGVTGKKLVDKTVKTAVNKLTPESKMLLSSTYNMLMEDTLKQPRFQNAENQSIFYELNILKELTSKFTFDVPNDISYEEAGATITKLEACGAVVVTGAVVSVVTKNIVPVGIAAIIAGVMVFVLKNEYNVMLPGKNNNESTLNLIEEYLGGIKKSLLSWVTEIEKYYDEKISTISGRLVD</sequence>
<feature type="transmembrane region" description="Helical" evidence="1">
    <location>
        <begin position="137"/>
        <end position="154"/>
    </location>
</feature>
<gene>
    <name evidence="2" type="ORF">HMPREF6123_1465</name>
</gene>
<evidence type="ECO:0000313" key="2">
    <source>
        <dbReference type="EMBL" id="EEJ51247.1"/>
    </source>
</evidence>
<organism evidence="2 3">
    <name type="scientific">Oribacterium sinus F0268</name>
    <dbReference type="NCBI Taxonomy" id="585501"/>
    <lineage>
        <taxon>Bacteria</taxon>
        <taxon>Bacillati</taxon>
        <taxon>Bacillota</taxon>
        <taxon>Clostridia</taxon>
        <taxon>Lachnospirales</taxon>
        <taxon>Lachnospiraceae</taxon>
        <taxon>Oribacterium</taxon>
    </lineage>
</organism>
<name>C2KY96_9FIRM</name>
<dbReference type="InParanoid" id="C2KY96"/>
<keyword evidence="1" id="KW-0812">Transmembrane</keyword>
<evidence type="ECO:0000313" key="3">
    <source>
        <dbReference type="Proteomes" id="UP000004121"/>
    </source>
</evidence>
<accession>C2KY96</accession>
<comment type="caution">
    <text evidence="2">The sequence shown here is derived from an EMBL/GenBank/DDBJ whole genome shotgun (WGS) entry which is preliminary data.</text>
</comment>
<dbReference type="HOGENOM" id="CLU_1352998_0_0_9"/>
<protein>
    <submittedName>
        <fullName evidence="2">Uncharacterized protein</fullName>
    </submittedName>
</protein>
<dbReference type="EMBL" id="ACKX01000151">
    <property type="protein sequence ID" value="EEJ51247.1"/>
    <property type="molecule type" value="Genomic_DNA"/>
</dbReference>
<evidence type="ECO:0000256" key="1">
    <source>
        <dbReference type="SAM" id="Phobius"/>
    </source>
</evidence>
<dbReference type="OrthoDB" id="9855497at2"/>
<dbReference type="Proteomes" id="UP000004121">
    <property type="component" value="Unassembled WGS sequence"/>
</dbReference>
<dbReference type="RefSeq" id="WP_007156611.1">
    <property type="nucleotide sequence ID" value="NZ_GG668534.1"/>
</dbReference>